<dbReference type="Proteomes" id="UP000559809">
    <property type="component" value="Unassembled WGS sequence"/>
</dbReference>
<protein>
    <submittedName>
        <fullName evidence="8">1-acyl-sn-glycerol-3-phosphate acyltransferase</fullName>
    </submittedName>
</protein>
<dbReference type="GO" id="GO:0003841">
    <property type="term" value="F:1-acylglycerol-3-phosphate O-acyltransferase activity"/>
    <property type="evidence" value="ECO:0007669"/>
    <property type="project" value="TreeGrafter"/>
</dbReference>
<evidence type="ECO:0000259" key="7">
    <source>
        <dbReference type="SMART" id="SM00563"/>
    </source>
</evidence>
<evidence type="ECO:0000256" key="6">
    <source>
        <dbReference type="SAM" id="Phobius"/>
    </source>
</evidence>
<dbReference type="GO" id="GO:0006654">
    <property type="term" value="P:phosphatidic acid biosynthetic process"/>
    <property type="evidence" value="ECO:0007669"/>
    <property type="project" value="TreeGrafter"/>
</dbReference>
<evidence type="ECO:0000313" key="8">
    <source>
        <dbReference type="EMBL" id="NYT51114.1"/>
    </source>
</evidence>
<keyword evidence="6" id="KW-0812">Transmembrane</keyword>
<evidence type="ECO:0000256" key="5">
    <source>
        <dbReference type="ARBA" id="ARBA00023315"/>
    </source>
</evidence>
<keyword evidence="2" id="KW-0444">Lipid biosynthesis</keyword>
<evidence type="ECO:0000313" key="9">
    <source>
        <dbReference type="Proteomes" id="UP000559809"/>
    </source>
</evidence>
<sequence>MNILRFLLRAAFVATWIVLGLLSVTLIFPFAPLRMRSYMVLHWSRGLMLLCGVGIRVYGSARRAGPVMLVANHVSWIDIFVLNAVRPTAFIAKSDIRRWPVIGWLVEGAGTVFIERGRRHAIRAVGHQMKTRFSQGEAVGLFPEGTTSPGYEVAPFHSSLFDAAIRANVDIQPVALRFFHRGRRSDYVAFVGEQNLMQNLWYLLGTTGVVVEAVFLPELRNGYCQEQGRARVAEQARAAIIEAISAFEA</sequence>
<proteinExistence type="predicted"/>
<keyword evidence="9" id="KW-1185">Reference proteome</keyword>
<keyword evidence="6" id="KW-1133">Transmembrane helix</keyword>
<organism evidence="8 9">
    <name type="scientific">Parapusillimonas granuli</name>
    <dbReference type="NCBI Taxonomy" id="380911"/>
    <lineage>
        <taxon>Bacteria</taxon>
        <taxon>Pseudomonadati</taxon>
        <taxon>Pseudomonadota</taxon>
        <taxon>Betaproteobacteria</taxon>
        <taxon>Burkholderiales</taxon>
        <taxon>Alcaligenaceae</taxon>
        <taxon>Parapusillimonas</taxon>
    </lineage>
</organism>
<evidence type="ECO:0000256" key="2">
    <source>
        <dbReference type="ARBA" id="ARBA00022516"/>
    </source>
</evidence>
<reference evidence="8 9" key="1">
    <citation type="submission" date="2020-07" db="EMBL/GenBank/DDBJ databases">
        <title>Taxonomic revisions and descriptions of new bacterial species based on genomic comparisons in the high-G+C-content subgroup of the family Alcaligenaceae.</title>
        <authorList>
            <person name="Szabo A."/>
            <person name="Felfoldi T."/>
        </authorList>
    </citation>
    <scope>NUCLEOTIDE SEQUENCE [LARGE SCALE GENOMIC DNA]</scope>
    <source>
        <strain evidence="8 9">LMG 24012</strain>
    </source>
</reference>
<dbReference type="PANTHER" id="PTHR10434">
    <property type="entry name" value="1-ACYL-SN-GLYCEROL-3-PHOSPHATE ACYLTRANSFERASE"/>
    <property type="match status" value="1"/>
</dbReference>
<comment type="pathway">
    <text evidence="1">Lipid metabolism.</text>
</comment>
<feature type="domain" description="Phospholipid/glycerol acyltransferase" evidence="7">
    <location>
        <begin position="67"/>
        <end position="179"/>
    </location>
</feature>
<dbReference type="CDD" id="cd07989">
    <property type="entry name" value="LPLAT_AGPAT-like"/>
    <property type="match status" value="1"/>
</dbReference>
<dbReference type="RefSeq" id="WP_180157693.1">
    <property type="nucleotide sequence ID" value="NZ_JACCEM010000010.1"/>
</dbReference>
<evidence type="ECO:0000256" key="1">
    <source>
        <dbReference type="ARBA" id="ARBA00005189"/>
    </source>
</evidence>
<dbReference type="EMBL" id="JACCEM010000010">
    <property type="protein sequence ID" value="NYT51114.1"/>
    <property type="molecule type" value="Genomic_DNA"/>
</dbReference>
<keyword evidence="3 8" id="KW-0808">Transferase</keyword>
<dbReference type="AlphaFoldDB" id="A0A853FYC2"/>
<dbReference type="Pfam" id="PF01553">
    <property type="entry name" value="Acyltransferase"/>
    <property type="match status" value="1"/>
</dbReference>
<evidence type="ECO:0000256" key="4">
    <source>
        <dbReference type="ARBA" id="ARBA00023098"/>
    </source>
</evidence>
<dbReference type="SMART" id="SM00563">
    <property type="entry name" value="PlsC"/>
    <property type="match status" value="1"/>
</dbReference>
<accession>A0A853FYC2</accession>
<comment type="caution">
    <text evidence="8">The sequence shown here is derived from an EMBL/GenBank/DDBJ whole genome shotgun (WGS) entry which is preliminary data.</text>
</comment>
<dbReference type="SUPFAM" id="SSF69593">
    <property type="entry name" value="Glycerol-3-phosphate (1)-acyltransferase"/>
    <property type="match status" value="1"/>
</dbReference>
<keyword evidence="6" id="KW-0472">Membrane</keyword>
<name>A0A853FYC2_9BURK</name>
<keyword evidence="5 8" id="KW-0012">Acyltransferase</keyword>
<dbReference type="InterPro" id="IPR002123">
    <property type="entry name" value="Plipid/glycerol_acylTrfase"/>
</dbReference>
<gene>
    <name evidence="8" type="ORF">H0A72_17510</name>
</gene>
<keyword evidence="4" id="KW-0443">Lipid metabolism</keyword>
<dbReference type="PANTHER" id="PTHR10434:SF64">
    <property type="entry name" value="1-ACYL-SN-GLYCEROL-3-PHOSPHATE ACYLTRANSFERASE-RELATED"/>
    <property type="match status" value="1"/>
</dbReference>
<feature type="transmembrane region" description="Helical" evidence="6">
    <location>
        <begin position="7"/>
        <end position="28"/>
    </location>
</feature>
<evidence type="ECO:0000256" key="3">
    <source>
        <dbReference type="ARBA" id="ARBA00022679"/>
    </source>
</evidence>